<dbReference type="AlphaFoldDB" id="A0A7Y4D685"/>
<dbReference type="EMBL" id="VTXL01000008">
    <property type="protein sequence ID" value="NOJ13405.1"/>
    <property type="molecule type" value="Genomic_DNA"/>
</dbReference>
<name>A0A7Y4D685_VIBSP</name>
<proteinExistence type="predicted"/>
<comment type="caution">
    <text evidence="1">The sequence shown here is derived from an EMBL/GenBank/DDBJ whole genome shotgun (WGS) entry which is preliminary data.</text>
</comment>
<dbReference type="Proteomes" id="UP000519158">
    <property type="component" value="Unassembled WGS sequence"/>
</dbReference>
<protein>
    <submittedName>
        <fullName evidence="1">MSHA biogenesis protein MshP</fullName>
    </submittedName>
</protein>
<dbReference type="RefSeq" id="WP_171329081.1">
    <property type="nucleotide sequence ID" value="NZ_CAWPOP010000060.1"/>
</dbReference>
<evidence type="ECO:0000313" key="1">
    <source>
        <dbReference type="EMBL" id="NOJ13405.1"/>
    </source>
</evidence>
<sequence length="141" mass="15093">MMPLSIMPRKQTGSGLILVVFILVVMASVAMVANQNQERNSDQLISSLIGTRAEMAARSGAQIEVSRFYQTTTEGSCHASTPQIISFTGEGLAQCVAEVSCKSIGVLDNGIKVYQLRSKGSCTVGILVLQRIIEVGLRDDS</sequence>
<gene>
    <name evidence="1" type="ORF">F0234_11630</name>
</gene>
<organism evidence="1 2">
    <name type="scientific">Vibrio splendidus</name>
    <dbReference type="NCBI Taxonomy" id="29497"/>
    <lineage>
        <taxon>Bacteria</taxon>
        <taxon>Pseudomonadati</taxon>
        <taxon>Pseudomonadota</taxon>
        <taxon>Gammaproteobacteria</taxon>
        <taxon>Vibrionales</taxon>
        <taxon>Vibrionaceae</taxon>
        <taxon>Vibrio</taxon>
    </lineage>
</organism>
<evidence type="ECO:0000313" key="2">
    <source>
        <dbReference type="Proteomes" id="UP000519158"/>
    </source>
</evidence>
<reference evidence="1 2" key="1">
    <citation type="submission" date="2019-09" db="EMBL/GenBank/DDBJ databases">
        <title>Draft genome sequencing and comparative genomics of hatchery-associated Vibrios.</title>
        <authorList>
            <person name="Kehlet-Delgado H."/>
            <person name="Mueller R.S."/>
        </authorList>
    </citation>
    <scope>NUCLEOTIDE SEQUENCE [LARGE SCALE GENOMIC DNA]</scope>
    <source>
        <strain evidence="1 2">99-70-13A3</strain>
    </source>
</reference>
<accession>A0A7Y4D685</accession>